<comment type="similarity">
    <text evidence="1">Belongs to the GST superfamily.</text>
</comment>
<dbReference type="GeneTree" id="ENSGT00940000160178"/>
<dbReference type="InterPro" id="IPR036249">
    <property type="entry name" value="Thioredoxin-like_sf"/>
</dbReference>
<evidence type="ECO:0000313" key="5">
    <source>
        <dbReference type="Proteomes" id="UP000016666"/>
    </source>
</evidence>
<accession>A0A493TPF6</accession>
<dbReference type="CDD" id="cd03052">
    <property type="entry name" value="GST_N_GDAP1"/>
    <property type="match status" value="1"/>
</dbReference>
<dbReference type="SUPFAM" id="SSF52833">
    <property type="entry name" value="Thioredoxin-like"/>
    <property type="match status" value="1"/>
</dbReference>
<name>A0A493TPF6_ANAPP</name>
<dbReference type="AlphaFoldDB" id="A0A493TPF6"/>
<organism evidence="4 5">
    <name type="scientific">Anas platyrhynchos platyrhynchos</name>
    <name type="common">Northern mallard</name>
    <dbReference type="NCBI Taxonomy" id="8840"/>
    <lineage>
        <taxon>Eukaryota</taxon>
        <taxon>Metazoa</taxon>
        <taxon>Chordata</taxon>
        <taxon>Craniata</taxon>
        <taxon>Vertebrata</taxon>
        <taxon>Euteleostomi</taxon>
        <taxon>Archelosauria</taxon>
        <taxon>Archosauria</taxon>
        <taxon>Dinosauria</taxon>
        <taxon>Saurischia</taxon>
        <taxon>Theropoda</taxon>
        <taxon>Coelurosauria</taxon>
        <taxon>Aves</taxon>
        <taxon>Neognathae</taxon>
        <taxon>Galloanserae</taxon>
        <taxon>Anseriformes</taxon>
        <taxon>Anatidae</taxon>
        <taxon>Anatinae</taxon>
        <taxon>Anas</taxon>
    </lineage>
</organism>
<reference evidence="4 5" key="1">
    <citation type="submission" date="2017-10" db="EMBL/GenBank/DDBJ databases">
        <title>A new Pekin duck reference genome.</title>
        <authorList>
            <person name="Hou Z.-C."/>
            <person name="Zhou Z.-K."/>
            <person name="Zhu F."/>
            <person name="Hou S.-S."/>
        </authorList>
    </citation>
    <scope>NUCLEOTIDE SEQUENCE [LARGE SCALE GENOMIC DNA]</scope>
</reference>
<reference evidence="4" key="2">
    <citation type="submission" date="2025-08" db="UniProtKB">
        <authorList>
            <consortium name="Ensembl"/>
        </authorList>
    </citation>
    <scope>IDENTIFICATION</scope>
</reference>
<protein>
    <submittedName>
        <fullName evidence="4">Ganglioside induced differentiation associated protein 1 like 1</fullName>
    </submittedName>
</protein>
<dbReference type="Proteomes" id="UP000016666">
    <property type="component" value="Chromosome 21"/>
</dbReference>
<reference evidence="4" key="3">
    <citation type="submission" date="2025-09" db="UniProtKB">
        <authorList>
            <consortium name="Ensembl"/>
        </authorList>
    </citation>
    <scope>IDENTIFICATION</scope>
</reference>
<sequence length="344" mass="36707">MATPNNVTPTNCSWWPISALENDAGKGKDGEENQDPTDPALKAQDRLVLYHWTQSFSSQKVRLVIAEKGLPCEERDVSMPLLEHKEPWFMRLNLGEEVPVIIHRDNIISDYNQIIDYMEKNFTGAAQLGHSAGGLQSQAGSFGCSITTLAPASITLATETSKPSQNSSPSEGALPASAAVLSRPHRAAQQRNGASPLWEQMDGHPKSHGGALASSGSQEGAAPHPGGPEVHRPVGPQSPHHSVPSPGRCEEQVTRHLLAARCPSRGGTSANAEAGNSSEHGGDLWPCQGMLCSFLGGRAAISPCSSSRKPAQVPGRLLLPLPSPSKTQQVFFFRSWQQNLSAVT</sequence>
<evidence type="ECO:0000256" key="1">
    <source>
        <dbReference type="ARBA" id="ARBA00007409"/>
    </source>
</evidence>
<evidence type="ECO:0000259" key="3">
    <source>
        <dbReference type="PROSITE" id="PS50404"/>
    </source>
</evidence>
<evidence type="ECO:0000256" key="2">
    <source>
        <dbReference type="SAM" id="MobiDB-lite"/>
    </source>
</evidence>
<dbReference type="PROSITE" id="PS50404">
    <property type="entry name" value="GST_NTER"/>
    <property type="match status" value="1"/>
</dbReference>
<dbReference type="PANTHER" id="PTHR44188">
    <property type="entry name" value="GDAP1, ISOFORM A"/>
    <property type="match status" value="1"/>
</dbReference>
<dbReference type="Pfam" id="PF13409">
    <property type="entry name" value="GST_N_2"/>
    <property type="match status" value="1"/>
</dbReference>
<feature type="compositionally biased region" description="Polar residues" evidence="2">
    <location>
        <begin position="158"/>
        <end position="170"/>
    </location>
</feature>
<keyword evidence="5" id="KW-1185">Reference proteome</keyword>
<dbReference type="InterPro" id="IPR004045">
    <property type="entry name" value="Glutathione_S-Trfase_N"/>
</dbReference>
<dbReference type="Gene3D" id="3.40.30.10">
    <property type="entry name" value="Glutaredoxin"/>
    <property type="match status" value="1"/>
</dbReference>
<evidence type="ECO:0000313" key="4">
    <source>
        <dbReference type="Ensembl" id="ENSAPLP00000027743.1"/>
    </source>
</evidence>
<feature type="domain" description="GST N-terminal" evidence="3">
    <location>
        <begin position="45"/>
        <end position="126"/>
    </location>
</feature>
<dbReference type="PANTHER" id="PTHR44188:SF2">
    <property type="entry name" value="GANGLIOSIDE-INDUCED DIFFERENTIATION-ASSOCIATED PROTEIN 1-LIKE 1"/>
    <property type="match status" value="1"/>
</dbReference>
<feature type="region of interest" description="Disordered" evidence="2">
    <location>
        <begin position="158"/>
        <end position="251"/>
    </location>
</feature>
<gene>
    <name evidence="4" type="primary">GDAP1L1</name>
</gene>
<dbReference type="Ensembl" id="ENSAPLT00000033027.1">
    <property type="protein sequence ID" value="ENSAPLP00000027743.1"/>
    <property type="gene ID" value="ENSAPLG00000008993.2"/>
</dbReference>
<proteinExistence type="inferred from homology"/>